<dbReference type="PANTHER" id="PTHR23072">
    <property type="entry name" value="PHOSPHATIDYLINOSITOL GLYCAN-RELATED"/>
    <property type="match status" value="1"/>
</dbReference>
<dbReference type="InterPro" id="IPR013087">
    <property type="entry name" value="Znf_C2H2_type"/>
</dbReference>
<organism evidence="2 3">
    <name type="scientific">Pristionchus pacificus</name>
    <name type="common">Parasitic nematode worm</name>
    <dbReference type="NCBI Taxonomy" id="54126"/>
    <lineage>
        <taxon>Eukaryota</taxon>
        <taxon>Metazoa</taxon>
        <taxon>Ecdysozoa</taxon>
        <taxon>Nematoda</taxon>
        <taxon>Chromadorea</taxon>
        <taxon>Rhabditida</taxon>
        <taxon>Rhabditina</taxon>
        <taxon>Diplogasteromorpha</taxon>
        <taxon>Diplogasteroidea</taxon>
        <taxon>Neodiplogasteridae</taxon>
        <taxon>Pristionchus</taxon>
    </lineage>
</organism>
<name>A0A2A6C847_PRIPA</name>
<feature type="compositionally biased region" description="Polar residues" evidence="1">
    <location>
        <begin position="849"/>
        <end position="868"/>
    </location>
</feature>
<dbReference type="CDD" id="cd09917">
    <property type="entry name" value="F-box_SF"/>
    <property type="match status" value="1"/>
</dbReference>
<gene>
    <name evidence="2" type="primary">WBGene00273346</name>
</gene>
<dbReference type="Proteomes" id="UP000005239">
    <property type="component" value="Unassembled WGS sequence"/>
</dbReference>
<evidence type="ECO:0000256" key="1">
    <source>
        <dbReference type="SAM" id="MobiDB-lite"/>
    </source>
</evidence>
<dbReference type="EnsemblMetazoa" id="PPA34977.1">
    <property type="protein sequence ID" value="PPA34977.1"/>
    <property type="gene ID" value="WBGene00273346"/>
</dbReference>
<accession>A0A8R1YN15</accession>
<dbReference type="GO" id="GO:0006506">
    <property type="term" value="P:GPI anchor biosynthetic process"/>
    <property type="evidence" value="ECO:0000318"/>
    <property type="project" value="GO_Central"/>
</dbReference>
<dbReference type="InterPro" id="IPR001810">
    <property type="entry name" value="F-box_dom"/>
</dbReference>
<dbReference type="SMART" id="SM00355">
    <property type="entry name" value="ZnF_C2H2"/>
    <property type="match status" value="4"/>
</dbReference>
<proteinExistence type="predicted"/>
<evidence type="ECO:0000313" key="2">
    <source>
        <dbReference type="EnsemblMetazoa" id="PPA34977.1"/>
    </source>
</evidence>
<dbReference type="PANTHER" id="PTHR23072:SF0">
    <property type="entry name" value="GPI ETHANOLAMINE PHOSPHATE TRANSFERASE 2"/>
    <property type="match status" value="1"/>
</dbReference>
<dbReference type="SUPFAM" id="SSF50978">
    <property type="entry name" value="WD40 repeat-like"/>
    <property type="match status" value="2"/>
</dbReference>
<evidence type="ECO:0000313" key="3">
    <source>
        <dbReference type="Proteomes" id="UP000005239"/>
    </source>
</evidence>
<dbReference type="GO" id="GO:0051267">
    <property type="term" value="F:CP2 mannose-ethanolamine phosphotransferase activity"/>
    <property type="evidence" value="ECO:0000318"/>
    <property type="project" value="GO_Central"/>
</dbReference>
<feature type="region of interest" description="Disordered" evidence="1">
    <location>
        <begin position="843"/>
        <end position="875"/>
    </location>
</feature>
<accession>A0A2A6C847</accession>
<sequence>MCFDYCDKEMEELTPPQSYPFQGNLIQLKKKLISVRGNSIVIRKGVNAKIISEKQIFSKSKIQFLISIGEKNDEKAFFLALSSKRIALFQLKKERPIAIFKFDEKIVDHGRVQVLHLGMRKEGEFIVRLIIPIALNSGTIRKMRLTVHFDEYQITKQIIKCLDELSMEDEKMRLCVDLGNDNFFGFFEDTVVKSDGLVTRAEEPNTDKKRRIAIVARELWKGNIILATENGTIRVVRVKDGIEKTSNSKMIVSDGQCHEPSVIISTENTVIVGTKRGVVHFLNEQLELWCKIDTEGGPINCLKVDENDNEFLWAGFESGELRMLFMPDSEQNGHTGDEIALVENAKLPKKRERTDQVFGGRCKRSETDIVCPFCDEFKTLVTQTFVNHLRMIHKTTLSLSGLVFLCECGDESVSCTHSRKCYISNFTVVRKPEFGPIRTFADKMTPQCTKCKVFPKTIHGYAAHLYYKHDTTIDKMKYFLKCGVCDGDCKSRFYSLHKLGEDEEKNDETEMDQLKKKLITVLGNSISIHKGANAKFIRKEQIFSKSKINFLISDGEKDDEKAFFLAISSKRIALFHLKKESPIAVFKLDEKIVDHGTVKVFDMGMRKEGEFRVKLIIPIAFASGTVRKMRLTVHFDGSQISQQKMKCLEEMRIENENMRFCVDLGSDNFFGFFEDTLVKSDGLVTRAEEPSTKKKRRIAVVGKELWQGNILLATENGTIRVVRVKDENKNESNSVVIFSEGQCVPPYCTLRCREPSVIISTENTVIVGTQRGEIHLLNEQLELKCKIDTEGGSINCLNLLFISKIFIRCLQPFIVNENDADFLWVGFESGELRMLFMPDSEQNDEVAETSATKPKSDPDTNGSQYSRSTRGKRSETEMMCMEKGCHYKTRVANTFAGHLRRVHRTNLTLASLLNNIFVSYIEKEDILTTDQNVKLKSLILINHSNMFPKHLNLFVIRIEAGLALRCQCGIDSLSESHSRTCSISNFTVIRTNEFGPVRTYADEKITPQCTMCENYPRTILGYSKHLYEKHDSSIERIGCFLKCGVCRGDFYTRQETEKHSKKCKSRFYSLVKIGEDEEKKDETVMGQLSHNRFTAPIENHHKIRAAFGNYFNLLGLPNEIITRVFTFLPIADRMRARLNRRLNEIESKNKYYVNSMLIAEVGSPSQAAMREAIRLYLLLKLFNSVLTTLSSSMANHIQRIAFEELLGMLLLYCELEKEFVIDSFFLVQARKCETLTIIGYDDITSDALHQVYTIMIDGSSNLRYLKATSIRNEECMSFLLLIGITYRLGKFYSKRNIQAREEFLDDEDVCVHFFDGRIEMAISCVELTGDDGVVIEFKDHETPETLDRAKTAPGLLRFRVYPEYLLRRRGCLKKKKTIKERIKDGIESSS</sequence>
<protein>
    <submittedName>
        <fullName evidence="2">F-box domain-containing protein</fullName>
    </submittedName>
</protein>
<reference evidence="2" key="2">
    <citation type="submission" date="2022-06" db="UniProtKB">
        <authorList>
            <consortium name="EnsemblMetazoa"/>
        </authorList>
    </citation>
    <scope>IDENTIFICATION</scope>
    <source>
        <strain evidence="2">PS312</strain>
    </source>
</reference>
<reference evidence="3" key="1">
    <citation type="journal article" date="2008" name="Nat. Genet.">
        <title>The Pristionchus pacificus genome provides a unique perspective on nematode lifestyle and parasitism.</title>
        <authorList>
            <person name="Dieterich C."/>
            <person name="Clifton S.W."/>
            <person name="Schuster L.N."/>
            <person name="Chinwalla A."/>
            <person name="Delehaunty K."/>
            <person name="Dinkelacker I."/>
            <person name="Fulton L."/>
            <person name="Fulton R."/>
            <person name="Godfrey J."/>
            <person name="Minx P."/>
            <person name="Mitreva M."/>
            <person name="Roeseler W."/>
            <person name="Tian H."/>
            <person name="Witte H."/>
            <person name="Yang S.P."/>
            <person name="Wilson R.K."/>
            <person name="Sommer R.J."/>
        </authorList>
    </citation>
    <scope>NUCLEOTIDE SEQUENCE [LARGE SCALE GENOMIC DNA]</scope>
    <source>
        <strain evidence="3">PS312</strain>
    </source>
</reference>
<dbReference type="InterPro" id="IPR039527">
    <property type="entry name" value="PIGG/GPI7"/>
</dbReference>
<keyword evidence="3" id="KW-1185">Reference proteome</keyword>
<dbReference type="InterPro" id="IPR036322">
    <property type="entry name" value="WD40_repeat_dom_sf"/>
</dbReference>
<dbReference type="GO" id="GO:0005789">
    <property type="term" value="C:endoplasmic reticulum membrane"/>
    <property type="evidence" value="ECO:0000318"/>
    <property type="project" value="GO_Central"/>
</dbReference>
<dbReference type="PROSITE" id="PS50181">
    <property type="entry name" value="FBOX"/>
    <property type="match status" value="1"/>
</dbReference>